<feature type="non-terminal residue" evidence="4">
    <location>
        <position position="1"/>
    </location>
</feature>
<evidence type="ECO:0000256" key="2">
    <source>
        <dbReference type="SAM" id="MobiDB-lite"/>
    </source>
</evidence>
<keyword evidence="1" id="KW-0479">Metal-binding</keyword>
<comment type="caution">
    <text evidence="4">The sequence shown here is derived from an EMBL/GenBank/DDBJ whole genome shotgun (WGS) entry which is preliminary data.</text>
</comment>
<sequence>CIGSLGTSLNTTHNYTTQGVNSFPKNTSPHIPTTVPSVSHTFPSSRLVSASLKRTIHSSSAHRKPHSTVPSHFLEVVREPSTGPLIPEISCGYQSFVAHRSYTLVSGAAGIPKQSSQLITISDGKYLSVGCGEDNWFTRHDSLGVADGVSAWGKHESRGETRPDPALLSRKLMHSAYVELEKYDNPEKDSHYVYDTVDPKQVLQKSYEQTMRQCALENQAIVMEQRIVGSTTALIAVLRNDELRIANLGDCGICIIRNQNIIFRNEEQTHSFNYPFQLGTGSSDAPRDAQVFVVKVVRGDIVVVGSDGIFDNLFDEDIVEEVKRSVNGKRNSTTSTIINPQVLAESLAFRAKGTSQDLECSSPFESRASREAFYYTGGK</sequence>
<keyword evidence="5" id="KW-1185">Reference proteome</keyword>
<feature type="region of interest" description="Disordered" evidence="2">
    <location>
        <begin position="18"/>
        <end position="38"/>
    </location>
</feature>
<dbReference type="AlphaFoldDB" id="A0A9N9EA48"/>
<dbReference type="PANTHER" id="PTHR12320">
    <property type="entry name" value="PROTEIN PHOSPHATASE 2C"/>
    <property type="match status" value="1"/>
</dbReference>
<evidence type="ECO:0000259" key="3">
    <source>
        <dbReference type="PROSITE" id="PS51746"/>
    </source>
</evidence>
<dbReference type="InterPro" id="IPR001932">
    <property type="entry name" value="PPM-type_phosphatase-like_dom"/>
</dbReference>
<dbReference type="OrthoDB" id="60843at2759"/>
<dbReference type="GO" id="GO:0004722">
    <property type="term" value="F:protein serine/threonine phosphatase activity"/>
    <property type="evidence" value="ECO:0007669"/>
    <property type="project" value="UniProtKB-EC"/>
</dbReference>
<protein>
    <recommendedName>
        <fullName evidence="1">Protein phosphatase</fullName>
        <ecNumber evidence="1">3.1.3.16</ecNumber>
    </recommendedName>
</protein>
<reference evidence="4" key="1">
    <citation type="submission" date="2021-06" db="EMBL/GenBank/DDBJ databases">
        <authorList>
            <person name="Kallberg Y."/>
            <person name="Tangrot J."/>
            <person name="Rosling A."/>
        </authorList>
    </citation>
    <scope>NUCLEOTIDE SEQUENCE</scope>
    <source>
        <strain evidence="4">BR232B</strain>
    </source>
</reference>
<name>A0A9N9EA48_9GLOM</name>
<evidence type="ECO:0000313" key="4">
    <source>
        <dbReference type="EMBL" id="CAG8670402.1"/>
    </source>
</evidence>
<dbReference type="EMBL" id="CAJVPI010004845">
    <property type="protein sequence ID" value="CAG8670402.1"/>
    <property type="molecule type" value="Genomic_DNA"/>
</dbReference>
<dbReference type="PANTHER" id="PTHR12320:SF84">
    <property type="entry name" value="PROTEIN PHOSPHATASE"/>
    <property type="match status" value="1"/>
</dbReference>
<dbReference type="EC" id="3.1.3.16" evidence="1"/>
<organism evidence="4 5">
    <name type="scientific">Paraglomus brasilianum</name>
    <dbReference type="NCBI Taxonomy" id="144538"/>
    <lineage>
        <taxon>Eukaryota</taxon>
        <taxon>Fungi</taxon>
        <taxon>Fungi incertae sedis</taxon>
        <taxon>Mucoromycota</taxon>
        <taxon>Glomeromycotina</taxon>
        <taxon>Glomeromycetes</taxon>
        <taxon>Paraglomerales</taxon>
        <taxon>Paraglomeraceae</taxon>
        <taxon>Paraglomus</taxon>
    </lineage>
</organism>
<comment type="cofactor">
    <cofactor evidence="1">
        <name>Mg(2+)</name>
        <dbReference type="ChEBI" id="CHEBI:18420"/>
    </cofactor>
</comment>
<feature type="domain" description="PPM-type phosphatase" evidence="3">
    <location>
        <begin position="115"/>
        <end position="379"/>
    </location>
</feature>
<keyword evidence="1" id="KW-0460">Magnesium</keyword>
<evidence type="ECO:0000256" key="1">
    <source>
        <dbReference type="RuleBase" id="RU366020"/>
    </source>
</evidence>
<keyword evidence="1" id="KW-0904">Protein phosphatase</keyword>
<dbReference type="InterPro" id="IPR039123">
    <property type="entry name" value="PPTC7"/>
</dbReference>
<dbReference type="SMART" id="SM00332">
    <property type="entry name" value="PP2Cc"/>
    <property type="match status" value="1"/>
</dbReference>
<keyword evidence="1" id="KW-0464">Manganese</keyword>
<proteinExistence type="inferred from homology"/>
<comment type="catalytic activity">
    <reaction evidence="1">
        <text>O-phospho-L-seryl-[protein] + H2O = L-seryl-[protein] + phosphate</text>
        <dbReference type="Rhea" id="RHEA:20629"/>
        <dbReference type="Rhea" id="RHEA-COMP:9863"/>
        <dbReference type="Rhea" id="RHEA-COMP:11604"/>
        <dbReference type="ChEBI" id="CHEBI:15377"/>
        <dbReference type="ChEBI" id="CHEBI:29999"/>
        <dbReference type="ChEBI" id="CHEBI:43474"/>
        <dbReference type="ChEBI" id="CHEBI:83421"/>
        <dbReference type="EC" id="3.1.3.16"/>
    </reaction>
</comment>
<keyword evidence="1" id="KW-0378">Hydrolase</keyword>
<dbReference type="Gene3D" id="3.60.40.10">
    <property type="entry name" value="PPM-type phosphatase domain"/>
    <property type="match status" value="1"/>
</dbReference>
<comment type="catalytic activity">
    <reaction evidence="1">
        <text>O-phospho-L-threonyl-[protein] + H2O = L-threonyl-[protein] + phosphate</text>
        <dbReference type="Rhea" id="RHEA:47004"/>
        <dbReference type="Rhea" id="RHEA-COMP:11060"/>
        <dbReference type="Rhea" id="RHEA-COMP:11605"/>
        <dbReference type="ChEBI" id="CHEBI:15377"/>
        <dbReference type="ChEBI" id="CHEBI:30013"/>
        <dbReference type="ChEBI" id="CHEBI:43474"/>
        <dbReference type="ChEBI" id="CHEBI:61977"/>
        <dbReference type="EC" id="3.1.3.16"/>
    </reaction>
</comment>
<accession>A0A9N9EA48</accession>
<feature type="non-terminal residue" evidence="4">
    <location>
        <position position="379"/>
    </location>
</feature>
<comment type="cofactor">
    <cofactor evidence="1">
        <name>Mn(2+)</name>
        <dbReference type="ChEBI" id="CHEBI:29035"/>
    </cofactor>
</comment>
<evidence type="ECO:0000313" key="5">
    <source>
        <dbReference type="Proteomes" id="UP000789739"/>
    </source>
</evidence>
<comment type="similarity">
    <text evidence="1">Belongs to the PP2C family.</text>
</comment>
<dbReference type="SUPFAM" id="SSF81606">
    <property type="entry name" value="PP2C-like"/>
    <property type="match status" value="1"/>
</dbReference>
<dbReference type="GO" id="GO:0046872">
    <property type="term" value="F:metal ion binding"/>
    <property type="evidence" value="ECO:0007669"/>
    <property type="project" value="UniProtKB-UniRule"/>
</dbReference>
<dbReference type="Proteomes" id="UP000789739">
    <property type="component" value="Unassembled WGS sequence"/>
</dbReference>
<dbReference type="Pfam" id="PF13672">
    <property type="entry name" value="PP2C_2"/>
    <property type="match status" value="1"/>
</dbReference>
<gene>
    <name evidence="4" type="ORF">PBRASI_LOCUS11272</name>
</gene>
<dbReference type="PROSITE" id="PS51746">
    <property type="entry name" value="PPM_2"/>
    <property type="match status" value="1"/>
</dbReference>
<dbReference type="InterPro" id="IPR036457">
    <property type="entry name" value="PPM-type-like_dom_sf"/>
</dbReference>